<accession>A0A2N6D195</accession>
<proteinExistence type="predicted"/>
<protein>
    <submittedName>
        <fullName evidence="1">Uncharacterized protein</fullName>
    </submittedName>
</protein>
<sequence length="72" mass="8193">MNIDRARALIQVQLQFGSGYNRNAVRMILGEMQRTQGQQAVDGLIQEFDLEQHYGLRVGQILVVWGSEADYP</sequence>
<evidence type="ECO:0000313" key="1">
    <source>
        <dbReference type="EMBL" id="PLX63477.1"/>
    </source>
</evidence>
<comment type="caution">
    <text evidence="1">The sequence shown here is derived from an EMBL/GenBank/DDBJ whole genome shotgun (WGS) entry which is preliminary data.</text>
</comment>
<dbReference type="Proteomes" id="UP000235015">
    <property type="component" value="Unassembled WGS sequence"/>
</dbReference>
<reference evidence="1 2" key="1">
    <citation type="submission" date="2017-11" db="EMBL/GenBank/DDBJ databases">
        <title>Genome-resolved metagenomics identifies genetic mobility, metabolic interactions, and unexpected diversity in perchlorate-reducing communities.</title>
        <authorList>
            <person name="Barnum T.P."/>
            <person name="Figueroa I.A."/>
            <person name="Carlstrom C.I."/>
            <person name="Lucas L.N."/>
            <person name="Engelbrektson A.L."/>
            <person name="Coates J.D."/>
        </authorList>
    </citation>
    <scope>NUCLEOTIDE SEQUENCE [LARGE SCALE GENOMIC DNA]</scope>
    <source>
        <strain evidence="1">BM301</strain>
    </source>
</reference>
<name>A0A2N6D195_9GAMM</name>
<dbReference type="AlphaFoldDB" id="A0A2N6D195"/>
<gene>
    <name evidence="1" type="ORF">C0630_00805</name>
</gene>
<evidence type="ECO:0000313" key="2">
    <source>
        <dbReference type="Proteomes" id="UP000235015"/>
    </source>
</evidence>
<organism evidence="1 2">
    <name type="scientific">Sedimenticola selenatireducens</name>
    <dbReference type="NCBI Taxonomy" id="191960"/>
    <lineage>
        <taxon>Bacteria</taxon>
        <taxon>Pseudomonadati</taxon>
        <taxon>Pseudomonadota</taxon>
        <taxon>Gammaproteobacteria</taxon>
        <taxon>Chromatiales</taxon>
        <taxon>Sedimenticolaceae</taxon>
        <taxon>Sedimenticola</taxon>
    </lineage>
</organism>
<dbReference type="EMBL" id="PKUN01000001">
    <property type="protein sequence ID" value="PLX63477.1"/>
    <property type="molecule type" value="Genomic_DNA"/>
</dbReference>
<dbReference type="RefSeq" id="WP_273437258.1">
    <property type="nucleotide sequence ID" value="NZ_PKUN01000001.1"/>
</dbReference>